<feature type="region of interest" description="Disordered" evidence="1">
    <location>
        <begin position="932"/>
        <end position="953"/>
    </location>
</feature>
<feature type="region of interest" description="Disordered" evidence="1">
    <location>
        <begin position="985"/>
        <end position="1065"/>
    </location>
</feature>
<feature type="compositionally biased region" description="Basic and acidic residues" evidence="1">
    <location>
        <begin position="109"/>
        <end position="129"/>
    </location>
</feature>
<dbReference type="OrthoDB" id="417078at2759"/>
<feature type="compositionally biased region" description="Basic and acidic residues" evidence="1">
    <location>
        <begin position="1000"/>
        <end position="1018"/>
    </location>
</feature>
<dbReference type="CDD" id="cd00038">
    <property type="entry name" value="CAP_ED"/>
    <property type="match status" value="2"/>
</dbReference>
<dbReference type="Pfam" id="PF00027">
    <property type="entry name" value="cNMP_binding"/>
    <property type="match status" value="1"/>
</dbReference>
<dbReference type="GO" id="GO:0004862">
    <property type="term" value="F:cAMP-dependent protein kinase inhibitor activity"/>
    <property type="evidence" value="ECO:0007669"/>
    <property type="project" value="TreeGrafter"/>
</dbReference>
<organism evidence="3 4">
    <name type="scientific">Eimeria maxima</name>
    <name type="common">Coccidian parasite</name>
    <dbReference type="NCBI Taxonomy" id="5804"/>
    <lineage>
        <taxon>Eukaryota</taxon>
        <taxon>Sar</taxon>
        <taxon>Alveolata</taxon>
        <taxon>Apicomplexa</taxon>
        <taxon>Conoidasida</taxon>
        <taxon>Coccidia</taxon>
        <taxon>Eucoccidiorida</taxon>
        <taxon>Eimeriorina</taxon>
        <taxon>Eimeriidae</taxon>
        <taxon>Eimeria</taxon>
    </lineage>
</organism>
<feature type="compositionally biased region" description="Basic and acidic residues" evidence="1">
    <location>
        <begin position="177"/>
        <end position="203"/>
    </location>
</feature>
<dbReference type="PANTHER" id="PTHR11635:SF152">
    <property type="entry name" value="CAMP-DEPENDENT PROTEIN KINASE TYPE I REGULATORY SUBUNIT-RELATED"/>
    <property type="match status" value="1"/>
</dbReference>
<dbReference type="GO" id="GO:0016301">
    <property type="term" value="F:kinase activity"/>
    <property type="evidence" value="ECO:0007669"/>
    <property type="project" value="UniProtKB-KW"/>
</dbReference>
<keyword evidence="4" id="KW-1185">Reference proteome</keyword>
<name>U6MAE9_EIMMA</name>
<dbReference type="GeneID" id="25334909"/>
<reference evidence="3" key="2">
    <citation type="submission" date="2013-10" db="EMBL/GenBank/DDBJ databases">
        <authorList>
            <person name="Aslett M."/>
        </authorList>
    </citation>
    <scope>NUCLEOTIDE SEQUENCE [LARGE SCALE GENOMIC DNA]</scope>
    <source>
        <strain evidence="3">Weybridge</strain>
    </source>
</reference>
<dbReference type="PRINTS" id="PR00103">
    <property type="entry name" value="CAMPKINASE"/>
</dbReference>
<dbReference type="InterPro" id="IPR000595">
    <property type="entry name" value="cNMP-bd_dom"/>
</dbReference>
<dbReference type="InterPro" id="IPR018488">
    <property type="entry name" value="cNMP-bd_CS"/>
</dbReference>
<feature type="compositionally biased region" description="Basic and acidic residues" evidence="1">
    <location>
        <begin position="1"/>
        <end position="16"/>
    </location>
</feature>
<dbReference type="Proteomes" id="UP000030763">
    <property type="component" value="Unassembled WGS sequence"/>
</dbReference>
<evidence type="ECO:0000259" key="2">
    <source>
        <dbReference type="PROSITE" id="PS50042"/>
    </source>
</evidence>
<evidence type="ECO:0000256" key="1">
    <source>
        <dbReference type="SAM" id="MobiDB-lite"/>
    </source>
</evidence>
<gene>
    <name evidence="3" type="ORF">EMWEY_00009230</name>
</gene>
<dbReference type="Gene3D" id="2.60.120.10">
    <property type="entry name" value="Jelly Rolls"/>
    <property type="match status" value="2"/>
</dbReference>
<keyword evidence="3" id="KW-0418">Kinase</keyword>
<dbReference type="PROSITE" id="PS50042">
    <property type="entry name" value="CNMP_BINDING_3"/>
    <property type="match status" value="2"/>
</dbReference>
<dbReference type="InterPro" id="IPR014710">
    <property type="entry name" value="RmlC-like_jellyroll"/>
</dbReference>
<dbReference type="GO" id="GO:0030552">
    <property type="term" value="F:cAMP binding"/>
    <property type="evidence" value="ECO:0007669"/>
    <property type="project" value="TreeGrafter"/>
</dbReference>
<keyword evidence="3" id="KW-0808">Transferase</keyword>
<feature type="region of interest" description="Disordered" evidence="1">
    <location>
        <begin position="105"/>
        <end position="129"/>
    </location>
</feature>
<dbReference type="EMBL" id="HG722023">
    <property type="protein sequence ID" value="CDJ61187.1"/>
    <property type="molecule type" value="Genomic_DNA"/>
</dbReference>
<dbReference type="VEuPathDB" id="ToxoDB:EMWEY_00009230"/>
<dbReference type="GO" id="GO:0034236">
    <property type="term" value="F:protein kinase A catalytic subunit binding"/>
    <property type="evidence" value="ECO:0007669"/>
    <property type="project" value="TreeGrafter"/>
</dbReference>
<dbReference type="InterPro" id="IPR050503">
    <property type="entry name" value="cAMP-dep_PK_reg_su-like"/>
</dbReference>
<accession>U6MAE9</accession>
<protein>
    <submittedName>
        <fullName evidence="3">cAMP-dependent protein kinase regulatory subunit, putative</fullName>
    </submittedName>
</protein>
<feature type="region of interest" description="Disordered" evidence="1">
    <location>
        <begin position="177"/>
        <end position="224"/>
    </location>
</feature>
<dbReference type="RefSeq" id="XP_013337837.1">
    <property type="nucleotide sequence ID" value="XM_013482383.1"/>
</dbReference>
<dbReference type="GO" id="GO:0005952">
    <property type="term" value="C:cAMP-dependent protein kinase complex"/>
    <property type="evidence" value="ECO:0007669"/>
    <property type="project" value="InterPro"/>
</dbReference>
<feature type="domain" description="Cyclic nucleotide-binding" evidence="2">
    <location>
        <begin position="679"/>
        <end position="789"/>
    </location>
</feature>
<evidence type="ECO:0000313" key="3">
    <source>
        <dbReference type="EMBL" id="CDJ61187.1"/>
    </source>
</evidence>
<proteinExistence type="predicted"/>
<feature type="region of interest" description="Disordered" evidence="1">
    <location>
        <begin position="507"/>
        <end position="531"/>
    </location>
</feature>
<dbReference type="SUPFAM" id="SSF51206">
    <property type="entry name" value="cAMP-binding domain-like"/>
    <property type="match status" value="2"/>
</dbReference>
<feature type="region of interest" description="Disordered" evidence="1">
    <location>
        <begin position="1"/>
        <end position="46"/>
    </location>
</feature>
<evidence type="ECO:0000313" key="4">
    <source>
        <dbReference type="Proteomes" id="UP000030763"/>
    </source>
</evidence>
<dbReference type="GO" id="GO:0005829">
    <property type="term" value="C:cytosol"/>
    <property type="evidence" value="ECO:0007669"/>
    <property type="project" value="TreeGrafter"/>
</dbReference>
<dbReference type="AlphaFoldDB" id="U6MAE9"/>
<feature type="domain" description="Cyclic nucleotide-binding" evidence="2">
    <location>
        <begin position="815"/>
        <end position="935"/>
    </location>
</feature>
<dbReference type="PROSITE" id="PS00889">
    <property type="entry name" value="CNMP_BINDING_2"/>
    <property type="match status" value="1"/>
</dbReference>
<dbReference type="SMART" id="SM00100">
    <property type="entry name" value="cNMP"/>
    <property type="match status" value="2"/>
</dbReference>
<reference evidence="3" key="1">
    <citation type="submission" date="2013-10" db="EMBL/GenBank/DDBJ databases">
        <title>Genomic analysis of the causative agents of coccidiosis in chickens.</title>
        <authorList>
            <person name="Reid A.J."/>
            <person name="Blake D."/>
            <person name="Billington K."/>
            <person name="Browne H."/>
            <person name="Dunn M."/>
            <person name="Hung S."/>
            <person name="Kawahara F."/>
            <person name="Miranda-Saavedra D."/>
            <person name="Mourier T."/>
            <person name="Nagra H."/>
            <person name="Otto T.D."/>
            <person name="Rawlings N."/>
            <person name="Sanchez A."/>
            <person name="Sanders M."/>
            <person name="Subramaniam C."/>
            <person name="Tay Y."/>
            <person name="Dear P."/>
            <person name="Doerig C."/>
            <person name="Gruber A."/>
            <person name="Parkinson J."/>
            <person name="Shirley M."/>
            <person name="Wan K.L."/>
            <person name="Berriman M."/>
            <person name="Tomley F."/>
            <person name="Pain A."/>
        </authorList>
    </citation>
    <scope>NUCLEOTIDE SEQUENCE [LARGE SCALE GENOMIC DNA]</scope>
    <source>
        <strain evidence="3">Weybridge</strain>
    </source>
</reference>
<dbReference type="PANTHER" id="PTHR11635">
    <property type="entry name" value="CAMP-DEPENDENT PROTEIN KINASE REGULATORY CHAIN"/>
    <property type="match status" value="1"/>
</dbReference>
<sequence>MGKRDCEKHSRRREQAPEGATRIAGDTGSMTPEMVSCGTPGREMPCTREPIDAALAANSVSVDHTTTDQEQPSCKLHSQILSTVDVNDKNASSVSKSTVIETPAANAFEGKEKSGKPCDSSHSEARNDSEEQWILGSISASIFESSEPLGLITAISALGSWVSAAFATHEKDLEGELVKTDKRQEEEEEANRAKAKGKEKNETENDSEPSGNLQGGKFGASAPENLPCAKVESRQSDAQPKQARVVLSSEFQQGSLDQLAALPSPQASPNVSHLPHGDDSHLDLQVFLHLCGQPHPIRWSPGDAIPKQSTGLRLMDAAENGVLQAPDSNHLQVPAPELLTETESHLQSPTERLSLRQFAENIEMWFLDIGSKGLIAQKEDSASSSDSFEETTGAPLTGIEGDFTFPAGGDGNHQTCPDDGLCWLNSTLPMFQRELGCRNPLEGFSRASRVPVDAVEGDDTGLQSAMPRHGAEDTPTALQGTHCRTLLQQDTQNGSSHQLTIGRGEDSTIDELHPQGAHGSHHYASKDENSGTGAADSVLLLDDLYIRLDRSALRDFVEGTETLRANPSAKATFVQEQQLACGATENADRTMLGDVSSCEAFASTVDGELSTEEAATKEASLRSWGNRIWAFFGGETGAERTQADGDAKMDVVEQTLPFEDPAVVQRDDHRAFSSETSLLLESIKQEHTLQLLSPQQQRYVASLMRRDIFPASTCIVEEGAEPVLMWCSAGEFEVSQAGFFGVSVLRSLTPGEFFGLEELVSGEKLKCTLTSRQSASECALWVLDRDIFNDSVKDMLAKRKAFVPVAQDFLHMVCLVRDLPEEEIYAVARACKVERFAEGQTVFKMGFHGDMFCFIYKGEAITQKPQDGGGFLELARQGKGEYFGEMALIKSTRRTASVVAGTELVLFCLDKESFETLLSPLKEKMAAKAASTYKRQDEAPLTASEMKSADGSALAPVLATRDAGEVCAKKRTRKNSLALLNYSKIRDQEKQSENGESDTPEDRSTARWRLAREPESIHEPPPLCTQGGRSCLKENNPQGVHRKPKSPVRFDEGSLLPSESSSDEG</sequence>
<dbReference type="InterPro" id="IPR018490">
    <property type="entry name" value="cNMP-bd_dom_sf"/>
</dbReference>